<name>A0A0C1Q9D7_9GAMM</name>
<evidence type="ECO:0000256" key="1">
    <source>
        <dbReference type="SAM" id="MobiDB-lite"/>
    </source>
</evidence>
<accession>A0A0C1Q9D7</accession>
<proteinExistence type="predicted"/>
<evidence type="ECO:0000313" key="2">
    <source>
        <dbReference type="EMBL" id="KID57261.1"/>
    </source>
</evidence>
<sequence>MNFLHEVSVAYGHKLATEIQERAAKREQEALEAESNNDEVNNKNGDATNKTDKTSELEGTHKLSDEEKEKLSGREAKEKAEDKYGDIPDHIRRMLERLEEMKEELDLVKQEVAQLNAKTDHNDEAQKAYFDSRNQYFMQLQIHYFDMIESVKDAMKEAGITDMSILIKAIA</sequence>
<protein>
    <submittedName>
        <fullName evidence="2">Uncharacterized protein</fullName>
    </submittedName>
</protein>
<feature type="compositionally biased region" description="Basic and acidic residues" evidence="1">
    <location>
        <begin position="49"/>
        <end position="85"/>
    </location>
</feature>
<gene>
    <name evidence="2" type="ORF">JF50_08505</name>
</gene>
<dbReference type="AlphaFoldDB" id="A0A0C1Q9D7"/>
<evidence type="ECO:0000313" key="3">
    <source>
        <dbReference type="Proteomes" id="UP000031327"/>
    </source>
</evidence>
<dbReference type="Proteomes" id="UP000031327">
    <property type="component" value="Unassembled WGS sequence"/>
</dbReference>
<dbReference type="EMBL" id="JWIC01000005">
    <property type="protein sequence ID" value="KID57261.1"/>
    <property type="molecule type" value="Genomic_DNA"/>
</dbReference>
<comment type="caution">
    <text evidence="2">The sequence shown here is derived from an EMBL/GenBank/DDBJ whole genome shotgun (WGS) entry which is preliminary data.</text>
</comment>
<reference evidence="2 3" key="1">
    <citation type="submission" date="2014-12" db="EMBL/GenBank/DDBJ databases">
        <title>Draft Genome Sequence of Pseudoalteromonas luteoviolacea HI1.</title>
        <authorList>
            <person name="Asahina A.Y."/>
            <person name="Hadfield M.G."/>
        </authorList>
    </citation>
    <scope>NUCLEOTIDE SEQUENCE [LARGE SCALE GENOMIC DNA]</scope>
    <source>
        <strain evidence="2 3">HI1</strain>
    </source>
</reference>
<organism evidence="2 3">
    <name type="scientific">Pseudoalteromonas luteoviolacea</name>
    <dbReference type="NCBI Taxonomy" id="43657"/>
    <lineage>
        <taxon>Bacteria</taxon>
        <taxon>Pseudomonadati</taxon>
        <taxon>Pseudomonadota</taxon>
        <taxon>Gammaproteobacteria</taxon>
        <taxon>Alteromonadales</taxon>
        <taxon>Pseudoalteromonadaceae</taxon>
        <taxon>Pseudoalteromonas</taxon>
    </lineage>
</organism>
<feature type="compositionally biased region" description="Polar residues" evidence="1">
    <location>
        <begin position="38"/>
        <end position="48"/>
    </location>
</feature>
<feature type="region of interest" description="Disordered" evidence="1">
    <location>
        <begin position="22"/>
        <end position="85"/>
    </location>
</feature>